<gene>
    <name evidence="4" type="primary">LOC100177107</name>
</gene>
<dbReference type="AlphaFoldDB" id="A0A6F9DGU5"/>
<dbReference type="InterPro" id="IPR041667">
    <property type="entry name" value="Cupin_8"/>
</dbReference>
<dbReference type="EMBL" id="LR786497">
    <property type="protein sequence ID" value="CAB3261540.1"/>
    <property type="molecule type" value="mRNA"/>
</dbReference>
<dbReference type="PANTHER" id="PTHR12461">
    <property type="entry name" value="HYPOXIA-INDUCIBLE FACTOR 1 ALPHA INHIBITOR-RELATED"/>
    <property type="match status" value="1"/>
</dbReference>
<dbReference type="GO" id="GO:0005509">
    <property type="term" value="F:calcium ion binding"/>
    <property type="evidence" value="ECO:0007669"/>
    <property type="project" value="InterPro"/>
</dbReference>
<name>A0A6F9DGU5_9ASCI</name>
<dbReference type="PROSITE" id="PS50222">
    <property type="entry name" value="EF_HAND_2"/>
    <property type="match status" value="1"/>
</dbReference>
<dbReference type="PANTHER" id="PTHR12461:SF42">
    <property type="entry name" value="JMJC DOMAIN-CONTAINING PROTEIN"/>
    <property type="match status" value="1"/>
</dbReference>
<feature type="signal peptide" evidence="1">
    <location>
        <begin position="1"/>
        <end position="20"/>
    </location>
</feature>
<proteinExistence type="evidence at transcript level"/>
<keyword evidence="1" id="KW-0732">Signal</keyword>
<evidence type="ECO:0000313" key="4">
    <source>
        <dbReference type="EMBL" id="CAB3261540.1"/>
    </source>
</evidence>
<organism evidence="4">
    <name type="scientific">Phallusia mammillata</name>
    <dbReference type="NCBI Taxonomy" id="59560"/>
    <lineage>
        <taxon>Eukaryota</taxon>
        <taxon>Metazoa</taxon>
        <taxon>Chordata</taxon>
        <taxon>Tunicata</taxon>
        <taxon>Ascidiacea</taxon>
        <taxon>Phlebobranchia</taxon>
        <taxon>Ascidiidae</taxon>
        <taxon>Phallusia</taxon>
    </lineage>
</organism>
<accession>A0A6F9DGU5</accession>
<evidence type="ECO:0000259" key="2">
    <source>
        <dbReference type="PROSITE" id="PS50222"/>
    </source>
</evidence>
<evidence type="ECO:0000256" key="1">
    <source>
        <dbReference type="SAM" id="SignalP"/>
    </source>
</evidence>
<dbReference type="PROSITE" id="PS51184">
    <property type="entry name" value="JMJC"/>
    <property type="match status" value="1"/>
</dbReference>
<dbReference type="InterPro" id="IPR018247">
    <property type="entry name" value="EF_Hand_1_Ca_BS"/>
</dbReference>
<reference evidence="4" key="1">
    <citation type="submission" date="2020-04" db="EMBL/GenBank/DDBJ databases">
        <authorList>
            <person name="Neveu A P."/>
        </authorList>
    </citation>
    <scope>NUCLEOTIDE SEQUENCE</scope>
    <source>
        <tissue evidence="4">Whole embryo</tissue>
    </source>
</reference>
<dbReference type="Pfam" id="PF13621">
    <property type="entry name" value="Cupin_8"/>
    <property type="match status" value="1"/>
</dbReference>
<feature type="chain" id="PRO_5026148506" evidence="1">
    <location>
        <begin position="21"/>
        <end position="426"/>
    </location>
</feature>
<dbReference type="InterPro" id="IPR003347">
    <property type="entry name" value="JmjC_dom"/>
</dbReference>
<dbReference type="Gene3D" id="2.60.120.650">
    <property type="entry name" value="Cupin"/>
    <property type="match status" value="1"/>
</dbReference>
<dbReference type="InterPro" id="IPR002048">
    <property type="entry name" value="EF_hand_dom"/>
</dbReference>
<evidence type="ECO:0000259" key="3">
    <source>
        <dbReference type="PROSITE" id="PS51184"/>
    </source>
</evidence>
<dbReference type="PROSITE" id="PS00018">
    <property type="entry name" value="EF_HAND_1"/>
    <property type="match status" value="1"/>
</dbReference>
<dbReference type="SUPFAM" id="SSF51197">
    <property type="entry name" value="Clavaminate synthase-like"/>
    <property type="match status" value="1"/>
</dbReference>
<sequence>MVVLHQALVVLTLLLCKGLAFEKVFDTNIPGHMEPLGSHAHPSQVETRWTVPTPEEFYRLYTSASKPVVLKGAATRFPAYRLWTDSYLRNYGNWKVVVEEGKKEDRSKPTYTMSMNEFLDTYKARDVYLVHDLVPPNPMTEEVLLPKPITCGGFQHNIQSVVLWFSSGGTESTFHAEQVDNLECMFDGWKEYLLISKKDGETILDEDEGKYQEMDVEKVDMTIFPEIAQLPWYKLHVEPGDCFFVPQGWLHFVNSSKTRNMAISFWLTHQYRVVDDCHRPDQRKEVLSQITISDAGESSRVAFLDLFFGKPNMTLPVFLKFFSTEEAKQEETENMQANQSRESLMQRWMEIHKSKNSLKTFQQIDKNGDNLLSVDEVYNAPLVFFEKLIGGLGEEYAKYETVGDDEGKSGEDILKERKRMFLRNEL</sequence>
<feature type="domain" description="EF-hand" evidence="2">
    <location>
        <begin position="352"/>
        <end position="387"/>
    </location>
</feature>
<protein>
    <submittedName>
        <fullName evidence="4">Uncharacterized protein LOC100177107</fullName>
    </submittedName>
</protein>
<feature type="domain" description="JmjC" evidence="3">
    <location>
        <begin position="134"/>
        <end position="284"/>
    </location>
</feature>